<keyword evidence="1" id="KW-1133">Transmembrane helix</keyword>
<dbReference type="Proteomes" id="UP000515240">
    <property type="component" value="Chromosome"/>
</dbReference>
<evidence type="ECO:0000256" key="1">
    <source>
        <dbReference type="SAM" id="Phobius"/>
    </source>
</evidence>
<dbReference type="RefSeq" id="WP_182325159.1">
    <property type="nucleotide sequence ID" value="NZ_CP058554.1"/>
</dbReference>
<name>A0A7G5ELY8_9BURK</name>
<sequence>MTTTTLFLLLAIAALVIALLGFPLLAGYWAGQAVSAVQRMAGAPTANGRSQPVHISAAEGAALVAESQRMLSESEARAKL</sequence>
<proteinExistence type="predicted"/>
<evidence type="ECO:0000313" key="3">
    <source>
        <dbReference type="Proteomes" id="UP000515240"/>
    </source>
</evidence>
<feature type="transmembrane region" description="Helical" evidence="1">
    <location>
        <begin position="6"/>
        <end position="30"/>
    </location>
</feature>
<reference evidence="2 3" key="1">
    <citation type="journal article" date="2020" name="G3 (Bethesda)">
        <title>CeMbio - The Caenorhabditis elegans Microbiome Resource.</title>
        <authorList>
            <person name="Dirksen P."/>
            <person name="Assie A."/>
            <person name="Zimmermann J."/>
            <person name="Zhang F."/>
            <person name="Tietje A.M."/>
            <person name="Marsh S.A."/>
            <person name="Felix M.A."/>
            <person name="Shapira M."/>
            <person name="Kaleta C."/>
            <person name="Schulenburg H."/>
            <person name="Samuel B."/>
        </authorList>
    </citation>
    <scope>NUCLEOTIDE SEQUENCE [LARGE SCALE GENOMIC DNA]</scope>
    <source>
        <strain evidence="2 3">BIGb0172</strain>
    </source>
</reference>
<dbReference type="AlphaFoldDB" id="A0A7G5ELY8"/>
<keyword evidence="1" id="KW-0812">Transmembrane</keyword>
<accession>A0A7G5ELY8</accession>
<evidence type="ECO:0000313" key="2">
    <source>
        <dbReference type="EMBL" id="QMV75013.1"/>
    </source>
</evidence>
<organism evidence="2 3">
    <name type="scientific">Comamonas piscis</name>
    <dbReference type="NCBI Taxonomy" id="1562974"/>
    <lineage>
        <taxon>Bacteria</taxon>
        <taxon>Pseudomonadati</taxon>
        <taxon>Pseudomonadota</taxon>
        <taxon>Betaproteobacteria</taxon>
        <taxon>Burkholderiales</taxon>
        <taxon>Comamonadaceae</taxon>
        <taxon>Comamonas</taxon>
    </lineage>
</organism>
<dbReference type="KEGG" id="cpis:HS961_20410"/>
<dbReference type="EMBL" id="CP058554">
    <property type="protein sequence ID" value="QMV75013.1"/>
    <property type="molecule type" value="Genomic_DNA"/>
</dbReference>
<keyword evidence="3" id="KW-1185">Reference proteome</keyword>
<protein>
    <submittedName>
        <fullName evidence="2">Uncharacterized protein</fullName>
    </submittedName>
</protein>
<gene>
    <name evidence="2" type="ORF">HS961_20410</name>
</gene>
<keyword evidence="1" id="KW-0472">Membrane</keyword>